<gene>
    <name evidence="5" type="ORF">ENX16_03440</name>
</gene>
<evidence type="ECO:0000313" key="5">
    <source>
        <dbReference type="EMBL" id="HGD13113.1"/>
    </source>
</evidence>
<dbReference type="PROSITE" id="PS51379">
    <property type="entry name" value="4FE4S_FER_2"/>
    <property type="match status" value="2"/>
</dbReference>
<protein>
    <submittedName>
        <fullName evidence="5">4Fe-4S ferredoxin</fullName>
    </submittedName>
</protein>
<dbReference type="InterPro" id="IPR009051">
    <property type="entry name" value="Helical_ferredxn"/>
</dbReference>
<dbReference type="SUPFAM" id="SSF46548">
    <property type="entry name" value="alpha-helical ferredoxin"/>
    <property type="match status" value="1"/>
</dbReference>
<dbReference type="PANTHER" id="PTHR40447:SF1">
    <property type="entry name" value="ANAEROBIC SULFITE REDUCTASE SUBUNIT A"/>
    <property type="match status" value="1"/>
</dbReference>
<dbReference type="InterPro" id="IPR017900">
    <property type="entry name" value="4Fe4S_Fe_S_CS"/>
</dbReference>
<organism evidence="5">
    <name type="scientific">candidate division WOR-3 bacterium</name>
    <dbReference type="NCBI Taxonomy" id="2052148"/>
    <lineage>
        <taxon>Bacteria</taxon>
        <taxon>Bacteria division WOR-3</taxon>
    </lineage>
</organism>
<evidence type="ECO:0000256" key="3">
    <source>
        <dbReference type="ARBA" id="ARBA00023014"/>
    </source>
</evidence>
<feature type="domain" description="4Fe-4S ferredoxin-type" evidence="4">
    <location>
        <begin position="219"/>
        <end position="250"/>
    </location>
</feature>
<dbReference type="Gene3D" id="1.10.1060.10">
    <property type="entry name" value="Alpha-helical ferredoxin"/>
    <property type="match status" value="1"/>
</dbReference>
<dbReference type="GO" id="GO:0051536">
    <property type="term" value="F:iron-sulfur cluster binding"/>
    <property type="evidence" value="ECO:0007669"/>
    <property type="project" value="UniProtKB-KW"/>
</dbReference>
<evidence type="ECO:0000256" key="1">
    <source>
        <dbReference type="ARBA" id="ARBA00022723"/>
    </source>
</evidence>
<dbReference type="PANTHER" id="PTHR40447">
    <property type="entry name" value="ANAEROBIC SULFITE REDUCTASE SUBUNIT A"/>
    <property type="match status" value="1"/>
</dbReference>
<dbReference type="EMBL" id="DTMZ01000075">
    <property type="protein sequence ID" value="HGD13113.1"/>
    <property type="molecule type" value="Genomic_DNA"/>
</dbReference>
<dbReference type="InterPro" id="IPR017896">
    <property type="entry name" value="4Fe4S_Fe-S-bd"/>
</dbReference>
<evidence type="ECO:0000256" key="2">
    <source>
        <dbReference type="ARBA" id="ARBA00023004"/>
    </source>
</evidence>
<dbReference type="GO" id="GO:0046872">
    <property type="term" value="F:metal ion binding"/>
    <property type="evidence" value="ECO:0007669"/>
    <property type="project" value="UniProtKB-KW"/>
</dbReference>
<keyword evidence="2" id="KW-0408">Iron</keyword>
<accession>A0A7V3UZQ0</accession>
<evidence type="ECO:0000259" key="4">
    <source>
        <dbReference type="PROSITE" id="PS51379"/>
    </source>
</evidence>
<sequence length="334" mass="37405">MNPRIITKDELNRLIDQLINTTKVYAPVRDKTGARWAKISSSTEVYLEEVNTRDPAKGFFFPRCELLLKFDQQGCPVEPEPPGATVVFGIRPCDARGLEFIKKFYTGQDRNDPYVRARVEQTVLIGVACSQTAPTCFCLAVGGSPHSQTGLDLLLIDLGNAYLAQPVSEKGEELSRTYPEADGRSLKLASEVREKVEAEIRTRIDTEQLLAILKDGFNSAVWAELSKRCVNCGICTLLCPTCHCFDITDESVRGKVVRYRVWDSCQFPFYSRHASGHNPRFSPSSRFRNRVMDKFYYTVEQVGEISCVGCGRCSANCPAGINICQTVQEIMETK</sequence>
<dbReference type="Pfam" id="PF17179">
    <property type="entry name" value="Fer4_22"/>
    <property type="match status" value="1"/>
</dbReference>
<dbReference type="PROSITE" id="PS00198">
    <property type="entry name" value="4FE4S_FER_1"/>
    <property type="match status" value="2"/>
</dbReference>
<name>A0A7V3UZQ0_UNCW3</name>
<reference evidence="5" key="1">
    <citation type="journal article" date="2020" name="mSystems">
        <title>Genome- and Community-Level Interaction Insights into Carbon Utilization and Element Cycling Functions of Hydrothermarchaeota in Hydrothermal Sediment.</title>
        <authorList>
            <person name="Zhou Z."/>
            <person name="Liu Y."/>
            <person name="Xu W."/>
            <person name="Pan J."/>
            <person name="Luo Z.H."/>
            <person name="Li M."/>
        </authorList>
    </citation>
    <scope>NUCLEOTIDE SEQUENCE [LARGE SCALE GENOMIC DNA]</scope>
    <source>
        <strain evidence="5">SpSt-914</strain>
    </source>
</reference>
<keyword evidence="3" id="KW-0411">Iron-sulfur</keyword>
<keyword evidence="1" id="KW-0479">Metal-binding</keyword>
<dbReference type="AlphaFoldDB" id="A0A7V3UZQ0"/>
<proteinExistence type="predicted"/>
<comment type="caution">
    <text evidence="5">The sequence shown here is derived from an EMBL/GenBank/DDBJ whole genome shotgun (WGS) entry which is preliminary data.</text>
</comment>
<feature type="domain" description="4Fe-4S ferredoxin-type" evidence="4">
    <location>
        <begin position="295"/>
        <end position="329"/>
    </location>
</feature>